<dbReference type="OrthoDB" id="9804714at2"/>
<dbReference type="InterPro" id="IPR012340">
    <property type="entry name" value="NA-bd_OB-fold"/>
</dbReference>
<dbReference type="InterPro" id="IPR023319">
    <property type="entry name" value="Tex-like_HTH_dom_sf"/>
</dbReference>
<dbReference type="SMART" id="SM00316">
    <property type="entry name" value="S1"/>
    <property type="match status" value="1"/>
</dbReference>
<dbReference type="Pfam" id="PF09371">
    <property type="entry name" value="Tex_N"/>
    <property type="match status" value="1"/>
</dbReference>
<name>E5Y464_BILW3</name>
<dbReference type="Gene3D" id="3.30.420.140">
    <property type="entry name" value="YqgF/RNase H-like domain"/>
    <property type="match status" value="1"/>
</dbReference>
<dbReference type="InterPro" id="IPR050437">
    <property type="entry name" value="Ribos_protein_bS1-like"/>
</dbReference>
<dbReference type="InterPro" id="IPR041692">
    <property type="entry name" value="HHH_9"/>
</dbReference>
<dbReference type="SUPFAM" id="SSF53098">
    <property type="entry name" value="Ribonuclease H-like"/>
    <property type="match status" value="1"/>
</dbReference>
<dbReference type="Gene3D" id="1.10.3500.10">
    <property type="entry name" value="Tex N-terminal region-like"/>
    <property type="match status" value="1"/>
</dbReference>
<dbReference type="SUPFAM" id="SSF47781">
    <property type="entry name" value="RuvA domain 2-like"/>
    <property type="match status" value="2"/>
</dbReference>
<dbReference type="Pfam" id="PF12836">
    <property type="entry name" value="HHH_3"/>
    <property type="match status" value="1"/>
</dbReference>
<dbReference type="Pfam" id="PF16921">
    <property type="entry name" value="Tex_YqgF"/>
    <property type="match status" value="1"/>
</dbReference>
<evidence type="ECO:0000259" key="1">
    <source>
        <dbReference type="PROSITE" id="PS50126"/>
    </source>
</evidence>
<dbReference type="GO" id="GO:0006412">
    <property type="term" value="P:translation"/>
    <property type="evidence" value="ECO:0007669"/>
    <property type="project" value="TreeGrafter"/>
</dbReference>
<dbReference type="Pfam" id="PF00575">
    <property type="entry name" value="S1"/>
    <property type="match status" value="1"/>
</dbReference>
<dbReference type="PROSITE" id="PS50126">
    <property type="entry name" value="S1"/>
    <property type="match status" value="1"/>
</dbReference>
<proteinExistence type="predicted"/>
<dbReference type="InterPro" id="IPR023323">
    <property type="entry name" value="Tex-like_dom_sf"/>
</dbReference>
<organism evidence="2 3">
    <name type="scientific">Bilophila wadsworthia (strain 3_1_6)</name>
    <dbReference type="NCBI Taxonomy" id="563192"/>
    <lineage>
        <taxon>Bacteria</taxon>
        <taxon>Pseudomonadati</taxon>
        <taxon>Thermodesulfobacteriota</taxon>
        <taxon>Desulfovibrionia</taxon>
        <taxon>Desulfovibrionales</taxon>
        <taxon>Desulfovibrionaceae</taxon>
        <taxon>Bilophila</taxon>
    </lineage>
</organism>
<dbReference type="InterPro" id="IPR018974">
    <property type="entry name" value="Tex-like_N"/>
</dbReference>
<dbReference type="Proteomes" id="UP000006034">
    <property type="component" value="Unassembled WGS sequence"/>
</dbReference>
<feature type="domain" description="S1 motif" evidence="1">
    <location>
        <begin position="641"/>
        <end position="710"/>
    </location>
</feature>
<keyword evidence="3" id="KW-1185">Reference proteome</keyword>
<evidence type="ECO:0000313" key="3">
    <source>
        <dbReference type="Proteomes" id="UP000006034"/>
    </source>
</evidence>
<dbReference type="FunFam" id="2.40.50.140:FF:000051">
    <property type="entry name" value="RNA-binding transcriptional accessory protein"/>
    <property type="match status" value="1"/>
</dbReference>
<sequence length="712" mass="78549">MQNYASIIAQELNIRPQQTEAVIRLLDEDATVPFIARYRKEATGSLDEVAVTAIRDRLAALKELDKRREAILASLEERGLLTPELRAKVEAADALTVLEDIYLPYRPKRRTRASMAKERGLEPLADQLARQDRTLPEAMAAAYVDAEKGVPDAEAALAGARDILAERFAEDQPARERLRKLFGREGLMRSKAVSGKEEVPDAAKYRDYFAWDEPAAQAPSHRILAMFRGEEEGFLRLSLRPRNEEQAQDLLARLFVRNDGPCGREVRAAALDGYGRLLAPALETELRNQLKQRADAESIRVFAENLRQLLLAPPLGAQNILAVDPGFRTGCKIVCLNREGKLLEYATINPHAGSDKARTEAGETLLRLAKKHGAEVAAVGNGTAGRETEAFIRALPGWSIPVVMVSESGASVYSASEAARAEFPDLDLTYRGAVSIGRRLADPLAELVKIDPKAIGVGQYQHDVNQSELKRCLDDVVVSCVNAVGVDLNTASEQLLTYVSGLGPTLARNIVAHRHENGPFQTRRDLLKVPRLGPKAFEQCSGFLRIRDGKQPLDASAVHPEAYAVVERMAKDTGTTVRELMQSPERRKAIRLSDYVTDKLGLPTLTDIMKELEKPGRDPRGPFKPFSFAEGVSTMQDLKQGMKLPGIVTNITAFGAFVDIGVHQDGLVHISQLANRFVRDPNEVVKVHQEVLVTVLDVDIPRKRISLTMRGE</sequence>
<dbReference type="SMART" id="SM00732">
    <property type="entry name" value="YqgFc"/>
    <property type="match status" value="1"/>
</dbReference>
<dbReference type="GO" id="GO:0006139">
    <property type="term" value="P:nucleobase-containing compound metabolic process"/>
    <property type="evidence" value="ECO:0007669"/>
    <property type="project" value="InterPro"/>
</dbReference>
<dbReference type="PANTHER" id="PTHR10724:SF10">
    <property type="entry name" value="S1 RNA-BINDING DOMAIN-CONTAINING PROTEIN 1"/>
    <property type="match status" value="1"/>
</dbReference>
<dbReference type="PANTHER" id="PTHR10724">
    <property type="entry name" value="30S RIBOSOMAL PROTEIN S1"/>
    <property type="match status" value="1"/>
</dbReference>
<dbReference type="InterPro" id="IPR006641">
    <property type="entry name" value="YqgF/RNaseH-like_dom"/>
</dbReference>
<dbReference type="RefSeq" id="WP_005025628.1">
    <property type="nucleotide sequence ID" value="NZ_KE150238.1"/>
</dbReference>
<dbReference type="Pfam" id="PF22706">
    <property type="entry name" value="Tex_central_region"/>
    <property type="match status" value="1"/>
</dbReference>
<dbReference type="EMBL" id="ADCP02000001">
    <property type="protein sequence ID" value="EFV45264.1"/>
    <property type="molecule type" value="Genomic_DNA"/>
</dbReference>
<comment type="caution">
    <text evidence="2">The sequence shown here is derived from an EMBL/GenBank/DDBJ whole genome shotgun (WGS) entry which is preliminary data.</text>
</comment>
<dbReference type="InterPro" id="IPR012337">
    <property type="entry name" value="RNaseH-like_sf"/>
</dbReference>
<dbReference type="GeneID" id="78086109"/>
<dbReference type="FunFam" id="3.30.420.140:FF:000001">
    <property type="entry name" value="RNA-binding transcriptional accessory protein"/>
    <property type="match status" value="1"/>
</dbReference>
<protein>
    <submittedName>
        <fullName evidence="2">Competence protein ComEA helix-hairpin-helix repeat region</fullName>
    </submittedName>
</protein>
<dbReference type="GO" id="GO:0003735">
    <property type="term" value="F:structural constituent of ribosome"/>
    <property type="evidence" value="ECO:0007669"/>
    <property type="project" value="TreeGrafter"/>
</dbReference>
<dbReference type="SUPFAM" id="SSF50249">
    <property type="entry name" value="Nucleic acid-binding proteins"/>
    <property type="match status" value="1"/>
</dbReference>
<dbReference type="InterPro" id="IPR003029">
    <property type="entry name" value="S1_domain"/>
</dbReference>
<reference evidence="2 3" key="2">
    <citation type="submission" date="2013-04" db="EMBL/GenBank/DDBJ databases">
        <title>The Genome Sequence of Bilophila wadsworthia 3_1_6.</title>
        <authorList>
            <consortium name="The Broad Institute Genomics Platform"/>
            <person name="Earl A."/>
            <person name="Ward D."/>
            <person name="Feldgarden M."/>
            <person name="Gevers D."/>
            <person name="Sibley C."/>
            <person name="Strauss J."/>
            <person name="Allen-Vercoe E."/>
            <person name="Walker B."/>
            <person name="Young S."/>
            <person name="Zeng Q."/>
            <person name="Gargeya S."/>
            <person name="Fitzgerald M."/>
            <person name="Haas B."/>
            <person name="Abouelleil A."/>
            <person name="Allen A.W."/>
            <person name="Alvarado L."/>
            <person name="Arachchi H.M."/>
            <person name="Berlin A.M."/>
            <person name="Chapman S.B."/>
            <person name="Gainer-Dewar J."/>
            <person name="Goldberg J."/>
            <person name="Griggs A."/>
            <person name="Gujja S."/>
            <person name="Hansen M."/>
            <person name="Howarth C."/>
            <person name="Imamovic A."/>
            <person name="Ireland A."/>
            <person name="Larimer J."/>
            <person name="McCowan C."/>
            <person name="Murphy C."/>
            <person name="Pearson M."/>
            <person name="Poon T.W."/>
            <person name="Priest M."/>
            <person name="Roberts A."/>
            <person name="Saif S."/>
            <person name="Shea T."/>
            <person name="Sisk P."/>
            <person name="Sykes S."/>
            <person name="Wortman J."/>
            <person name="Nusbaum C."/>
            <person name="Birren B."/>
        </authorList>
    </citation>
    <scope>NUCLEOTIDE SEQUENCE [LARGE SCALE GENOMIC DNA]</scope>
    <source>
        <strain evidence="2 3">3_1_6</strain>
    </source>
</reference>
<dbReference type="GO" id="GO:0003729">
    <property type="term" value="F:mRNA binding"/>
    <property type="evidence" value="ECO:0007669"/>
    <property type="project" value="UniProtKB-ARBA"/>
</dbReference>
<dbReference type="InterPro" id="IPR010994">
    <property type="entry name" value="RuvA_2-like"/>
</dbReference>
<dbReference type="InterPro" id="IPR055179">
    <property type="entry name" value="Tex-like_central_region"/>
</dbReference>
<dbReference type="InterPro" id="IPR032639">
    <property type="entry name" value="Tex_YqgF"/>
</dbReference>
<dbReference type="Pfam" id="PF17674">
    <property type="entry name" value="HHH_9"/>
    <property type="match status" value="1"/>
</dbReference>
<dbReference type="InterPro" id="IPR037027">
    <property type="entry name" value="YqgF/RNaseH-like_dom_sf"/>
</dbReference>
<accession>E5Y464</accession>
<dbReference type="FunFam" id="1.10.150.310:FF:000001">
    <property type="entry name" value="RNA-binding transcriptional accessory protein"/>
    <property type="match status" value="1"/>
</dbReference>
<dbReference type="AlphaFoldDB" id="E5Y464"/>
<dbReference type="CDD" id="cd05685">
    <property type="entry name" value="S1_Tex"/>
    <property type="match status" value="1"/>
</dbReference>
<dbReference type="SUPFAM" id="SSF158832">
    <property type="entry name" value="Tex N-terminal region-like"/>
    <property type="match status" value="1"/>
</dbReference>
<dbReference type="Gene3D" id="2.40.50.140">
    <property type="entry name" value="Nucleic acid-binding proteins"/>
    <property type="match status" value="1"/>
</dbReference>
<dbReference type="Gene3D" id="1.10.150.310">
    <property type="entry name" value="Tex RuvX-like domain-like"/>
    <property type="match status" value="1"/>
</dbReference>
<evidence type="ECO:0000313" key="2">
    <source>
        <dbReference type="EMBL" id="EFV45264.1"/>
    </source>
</evidence>
<dbReference type="Gene3D" id="1.10.10.650">
    <property type="entry name" value="RuvA domain 2-like"/>
    <property type="match status" value="1"/>
</dbReference>
<dbReference type="eggNOG" id="COG2183">
    <property type="taxonomic scope" value="Bacteria"/>
</dbReference>
<dbReference type="InterPro" id="IPR044146">
    <property type="entry name" value="S1_Tex"/>
</dbReference>
<reference evidence="2 3" key="1">
    <citation type="submission" date="2010-10" db="EMBL/GenBank/DDBJ databases">
        <authorList>
            <consortium name="The Broad Institute Genome Sequencing Platform"/>
            <person name="Ward D."/>
            <person name="Earl A."/>
            <person name="Feldgarden M."/>
            <person name="Young S.K."/>
            <person name="Gargeya S."/>
            <person name="Zeng Q."/>
            <person name="Alvarado L."/>
            <person name="Berlin A."/>
            <person name="Bochicchio J."/>
            <person name="Chapman S.B."/>
            <person name="Chen Z."/>
            <person name="Freedman E."/>
            <person name="Gellesch M."/>
            <person name="Goldberg J."/>
            <person name="Griggs A."/>
            <person name="Gujja S."/>
            <person name="Heilman E."/>
            <person name="Heiman D."/>
            <person name="Howarth C."/>
            <person name="Mehta T."/>
            <person name="Neiman D."/>
            <person name="Pearson M."/>
            <person name="Roberts A."/>
            <person name="Saif S."/>
            <person name="Shea T."/>
            <person name="Shenoy N."/>
            <person name="Sisk P."/>
            <person name="Stolte C."/>
            <person name="Sykes S."/>
            <person name="White J."/>
            <person name="Yandava C."/>
            <person name="Allen-Vercoe E."/>
            <person name="Sibley C."/>
            <person name="Ambrose C.E."/>
            <person name="Strauss J."/>
            <person name="Daigneault M."/>
            <person name="Haas B."/>
            <person name="Nusbaum C."/>
            <person name="Birren B."/>
        </authorList>
    </citation>
    <scope>NUCLEOTIDE SEQUENCE [LARGE SCALE GENOMIC DNA]</scope>
    <source>
        <strain evidence="2 3">3_1_6</strain>
    </source>
</reference>
<dbReference type="FunFam" id="1.10.10.650:FF:000001">
    <property type="entry name" value="S1 RNA-binding domain 1"/>
    <property type="match status" value="1"/>
</dbReference>
<gene>
    <name evidence="2" type="ORF">HMPREF0179_00975</name>
</gene>
<dbReference type="STRING" id="563192.HMPREF0179_00975"/>
<dbReference type="GO" id="GO:0005737">
    <property type="term" value="C:cytoplasm"/>
    <property type="evidence" value="ECO:0007669"/>
    <property type="project" value="UniProtKB-ARBA"/>
</dbReference>
<dbReference type="HOGENOM" id="CLU_009833_0_2_7"/>